<accession>A0A6L3MPR9</accession>
<protein>
    <recommendedName>
        <fullName evidence="3">Lipoprotein</fullName>
    </recommendedName>
</protein>
<evidence type="ECO:0008006" key="3">
    <source>
        <dbReference type="Google" id="ProtNLM"/>
    </source>
</evidence>
<dbReference type="AlphaFoldDB" id="A0A6L3MPR9"/>
<proteinExistence type="predicted"/>
<reference evidence="1 2" key="1">
    <citation type="submission" date="2019-09" db="EMBL/GenBank/DDBJ databases">
        <title>Draft genome sequences of 48 bacterial type strains from the CCUG.</title>
        <authorList>
            <person name="Tunovic T."/>
            <person name="Pineiro-Iglesias B."/>
            <person name="Unosson C."/>
            <person name="Inganas E."/>
            <person name="Ohlen M."/>
            <person name="Cardew S."/>
            <person name="Jensie-Markopoulos S."/>
            <person name="Salva-Serra F."/>
            <person name="Jaen-Luchoro D."/>
            <person name="Karlsson R."/>
            <person name="Svensson-Stadler L."/>
            <person name="Chun J."/>
            <person name="Moore E."/>
        </authorList>
    </citation>
    <scope>NUCLEOTIDE SEQUENCE [LARGE SCALE GENOMIC DNA]</scope>
    <source>
        <strain evidence="1 2">CCUG 65686</strain>
    </source>
</reference>
<sequence>MKNIVLVMVGGLLSACAITSVDEFPVRTPRQFLIDVKAVVDSGDLGNVDFVASRLRIDYRLDAKEVVYDKSGKSIKGYGVEVRRIASSKEYERHGNFNYRIFRPENSDFYRAGLSFQIDVGVICVTPYDLIDVLGDVEKYPIAHLTWWAYMYESKGVNSRANFSIDRGGCVHQINISMNRERG</sequence>
<organism evidence="1 2">
    <name type="scientific">Burkholderia stagnalis</name>
    <dbReference type="NCBI Taxonomy" id="1503054"/>
    <lineage>
        <taxon>Bacteria</taxon>
        <taxon>Pseudomonadati</taxon>
        <taxon>Pseudomonadota</taxon>
        <taxon>Betaproteobacteria</taxon>
        <taxon>Burkholderiales</taxon>
        <taxon>Burkholderiaceae</taxon>
        <taxon>Burkholderia</taxon>
        <taxon>Burkholderia cepacia complex</taxon>
    </lineage>
</organism>
<name>A0A6L3MPR9_9BURK</name>
<dbReference type="PROSITE" id="PS51257">
    <property type="entry name" value="PROKAR_LIPOPROTEIN"/>
    <property type="match status" value="1"/>
</dbReference>
<comment type="caution">
    <text evidence="1">The sequence shown here is derived from an EMBL/GenBank/DDBJ whole genome shotgun (WGS) entry which is preliminary data.</text>
</comment>
<dbReference type="RefSeq" id="WP_150999242.1">
    <property type="nucleotide sequence ID" value="NZ_CABVPM010000020.1"/>
</dbReference>
<dbReference type="Proteomes" id="UP000473470">
    <property type="component" value="Unassembled WGS sequence"/>
</dbReference>
<gene>
    <name evidence="1" type="ORF">F7R25_29485</name>
</gene>
<dbReference type="EMBL" id="VZOK01000065">
    <property type="protein sequence ID" value="KAB0633557.1"/>
    <property type="molecule type" value="Genomic_DNA"/>
</dbReference>
<evidence type="ECO:0000313" key="2">
    <source>
        <dbReference type="Proteomes" id="UP000473470"/>
    </source>
</evidence>
<evidence type="ECO:0000313" key="1">
    <source>
        <dbReference type="EMBL" id="KAB0633557.1"/>
    </source>
</evidence>